<dbReference type="CDD" id="cd07253">
    <property type="entry name" value="GLOD5"/>
    <property type="match status" value="1"/>
</dbReference>
<dbReference type="SUPFAM" id="SSF54593">
    <property type="entry name" value="Glyoxalase/Bleomycin resistance protein/Dihydroxybiphenyl dioxygenase"/>
    <property type="match status" value="1"/>
</dbReference>
<accession>A0ABV2QVY8</accession>
<dbReference type="Pfam" id="PF00903">
    <property type="entry name" value="Glyoxalase"/>
    <property type="match status" value="1"/>
</dbReference>
<dbReference type="InterPro" id="IPR029068">
    <property type="entry name" value="Glyas_Bleomycin-R_OHBP_Dase"/>
</dbReference>
<evidence type="ECO:0000313" key="3">
    <source>
        <dbReference type="Proteomes" id="UP001549321"/>
    </source>
</evidence>
<evidence type="ECO:0000259" key="1">
    <source>
        <dbReference type="PROSITE" id="PS51819"/>
    </source>
</evidence>
<dbReference type="InterPro" id="IPR004360">
    <property type="entry name" value="Glyas_Fos-R_dOase_dom"/>
</dbReference>
<organism evidence="2 3">
    <name type="scientific">Kaistia defluvii</name>
    <dbReference type="NCBI Taxonomy" id="410841"/>
    <lineage>
        <taxon>Bacteria</taxon>
        <taxon>Pseudomonadati</taxon>
        <taxon>Pseudomonadota</taxon>
        <taxon>Alphaproteobacteria</taxon>
        <taxon>Hyphomicrobiales</taxon>
        <taxon>Kaistiaceae</taxon>
        <taxon>Kaistia</taxon>
    </lineage>
</organism>
<dbReference type="Proteomes" id="UP001549321">
    <property type="component" value="Unassembled WGS sequence"/>
</dbReference>
<dbReference type="InterPro" id="IPR050383">
    <property type="entry name" value="GlyoxalaseI/FosfomycinResist"/>
</dbReference>
<dbReference type="InterPro" id="IPR037523">
    <property type="entry name" value="VOC_core"/>
</dbReference>
<proteinExistence type="predicted"/>
<sequence>MITIERLDHLVLTVASIERSCAFYETVLGMTREVFGADRVALRFGQQKINLHEVGHEFEPKARLATAGSADLCFLTGTSLAEVEAHFYRLGVAIELGPVLRAGAVGSILSLYIRDPDGNLIEISNPSRESGATG</sequence>
<dbReference type="PANTHER" id="PTHR21366:SF14">
    <property type="entry name" value="GLYOXALASE DOMAIN-CONTAINING PROTEIN 5"/>
    <property type="match status" value="1"/>
</dbReference>
<evidence type="ECO:0000313" key="2">
    <source>
        <dbReference type="EMBL" id="MET4633186.1"/>
    </source>
</evidence>
<dbReference type="RefSeq" id="WP_354549333.1">
    <property type="nucleotide sequence ID" value="NZ_JBEPSM010000001.1"/>
</dbReference>
<comment type="caution">
    <text evidence="2">The sequence shown here is derived from an EMBL/GenBank/DDBJ whole genome shotgun (WGS) entry which is preliminary data.</text>
</comment>
<dbReference type="PANTHER" id="PTHR21366">
    <property type="entry name" value="GLYOXALASE FAMILY PROTEIN"/>
    <property type="match status" value="1"/>
</dbReference>
<gene>
    <name evidence="2" type="ORF">ABIE08_001099</name>
</gene>
<reference evidence="2 3" key="1">
    <citation type="submission" date="2024-06" db="EMBL/GenBank/DDBJ databases">
        <title>Sorghum-associated microbial communities from plants grown in Nebraska, USA.</title>
        <authorList>
            <person name="Schachtman D."/>
        </authorList>
    </citation>
    <scope>NUCLEOTIDE SEQUENCE [LARGE SCALE GENOMIC DNA]</scope>
    <source>
        <strain evidence="2 3">3207</strain>
    </source>
</reference>
<dbReference type="EMBL" id="JBEPSM010000001">
    <property type="protein sequence ID" value="MET4633186.1"/>
    <property type="molecule type" value="Genomic_DNA"/>
</dbReference>
<keyword evidence="3" id="KW-1185">Reference proteome</keyword>
<protein>
    <submittedName>
        <fullName evidence="2">Catechol 2,3-dioxygenase-like lactoylglutathione lyase family enzyme</fullName>
    </submittedName>
</protein>
<dbReference type="Gene3D" id="3.10.180.10">
    <property type="entry name" value="2,3-Dihydroxybiphenyl 1,2-Dioxygenase, domain 1"/>
    <property type="match status" value="1"/>
</dbReference>
<feature type="domain" description="VOC" evidence="1">
    <location>
        <begin position="6"/>
        <end position="126"/>
    </location>
</feature>
<name>A0ABV2QVY8_9HYPH</name>
<dbReference type="PROSITE" id="PS51819">
    <property type="entry name" value="VOC"/>
    <property type="match status" value="1"/>
</dbReference>